<keyword evidence="1" id="KW-0812">Transmembrane</keyword>
<organism evidence="2 3">
    <name type="scientific">Haloactinomyces albus</name>
    <dbReference type="NCBI Taxonomy" id="1352928"/>
    <lineage>
        <taxon>Bacteria</taxon>
        <taxon>Bacillati</taxon>
        <taxon>Actinomycetota</taxon>
        <taxon>Actinomycetes</taxon>
        <taxon>Actinopolysporales</taxon>
        <taxon>Actinopolysporaceae</taxon>
        <taxon>Haloactinomyces</taxon>
    </lineage>
</organism>
<dbReference type="AlphaFoldDB" id="A0AAE3ZFE2"/>
<dbReference type="EMBL" id="JAVDXW010000001">
    <property type="protein sequence ID" value="MDR7302765.1"/>
    <property type="molecule type" value="Genomic_DNA"/>
</dbReference>
<feature type="transmembrane region" description="Helical" evidence="1">
    <location>
        <begin position="209"/>
        <end position="231"/>
    </location>
</feature>
<feature type="transmembrane region" description="Helical" evidence="1">
    <location>
        <begin position="161"/>
        <end position="181"/>
    </location>
</feature>
<gene>
    <name evidence="2" type="ORF">JOF55_002946</name>
</gene>
<keyword evidence="1" id="KW-1133">Transmembrane helix</keyword>
<comment type="caution">
    <text evidence="2">The sequence shown here is derived from an EMBL/GenBank/DDBJ whole genome shotgun (WGS) entry which is preliminary data.</text>
</comment>
<keyword evidence="3" id="KW-1185">Reference proteome</keyword>
<evidence type="ECO:0000313" key="3">
    <source>
        <dbReference type="Proteomes" id="UP001180845"/>
    </source>
</evidence>
<dbReference type="RefSeq" id="WP_310274574.1">
    <property type="nucleotide sequence ID" value="NZ_JAVDXW010000001.1"/>
</dbReference>
<keyword evidence="1" id="KW-0472">Membrane</keyword>
<feature type="transmembrane region" description="Helical" evidence="1">
    <location>
        <begin position="46"/>
        <end position="70"/>
    </location>
</feature>
<reference evidence="2" key="1">
    <citation type="submission" date="2023-07" db="EMBL/GenBank/DDBJ databases">
        <title>Sequencing the genomes of 1000 actinobacteria strains.</title>
        <authorList>
            <person name="Klenk H.-P."/>
        </authorList>
    </citation>
    <scope>NUCLEOTIDE SEQUENCE</scope>
    <source>
        <strain evidence="2">DSM 45977</strain>
    </source>
</reference>
<dbReference type="Proteomes" id="UP001180845">
    <property type="component" value="Unassembled WGS sequence"/>
</dbReference>
<evidence type="ECO:0000256" key="1">
    <source>
        <dbReference type="SAM" id="Phobius"/>
    </source>
</evidence>
<feature type="transmembrane region" description="Helical" evidence="1">
    <location>
        <begin position="14"/>
        <end position="34"/>
    </location>
</feature>
<proteinExistence type="predicted"/>
<evidence type="ECO:0000313" key="2">
    <source>
        <dbReference type="EMBL" id="MDR7302765.1"/>
    </source>
</evidence>
<feature type="transmembrane region" description="Helical" evidence="1">
    <location>
        <begin position="129"/>
        <end position="149"/>
    </location>
</feature>
<feature type="transmembrane region" description="Helical" evidence="1">
    <location>
        <begin position="98"/>
        <end position="123"/>
    </location>
</feature>
<feature type="transmembrane region" description="Helical" evidence="1">
    <location>
        <begin position="238"/>
        <end position="258"/>
    </location>
</feature>
<sequence>MTGRILRTELRRSAAPVAGALTAALGAAGLYALVLSGQSALWDAQWTTLAGFQRVMLVLLWPLALGAGAWQARRDRRSRMEELLGSVSRPEWQRPLPAAVALATFLVTGYALVFAAGAVRVAANASYSTLSWLPMFAVGALSLVAAGWIGMGAGRLLPSPYTPPILVVAGFLLLITPVQLAKGSAGGPSMLLVPNLTDTVDEFSTVSSAFSVAQAVWFTGLALGGLVLLLARRRAAPTALLPAALAVVLALSLGASALPSGIVAEPAARAEICTHDGGPRVCVTGAHQDGLAELKGPARRALRLLEVLPNAPTSVHEVSSDIPGPQPVDELWLDSDNYETGHGWRGSSHGELLMRLLAGAGTRPCGGPAYRTRVIAAAWLIGQYPPPGSADVQKQEAAKRRELWKALRALPRSEQTRRIAEIRRIGLTCGDVSTVLPGTSS</sequence>
<protein>
    <submittedName>
        <fullName evidence="2">Uncharacterized protein</fullName>
    </submittedName>
</protein>
<accession>A0AAE3ZFE2</accession>
<name>A0AAE3ZFE2_9ACTN</name>